<accession>A0A176WDA6</accession>
<name>A0A176WDA6_MARPO</name>
<dbReference type="AlphaFoldDB" id="A0A176WDA6"/>
<organism evidence="2 3">
    <name type="scientific">Marchantia polymorpha subsp. ruderalis</name>
    <dbReference type="NCBI Taxonomy" id="1480154"/>
    <lineage>
        <taxon>Eukaryota</taxon>
        <taxon>Viridiplantae</taxon>
        <taxon>Streptophyta</taxon>
        <taxon>Embryophyta</taxon>
        <taxon>Marchantiophyta</taxon>
        <taxon>Marchantiopsida</taxon>
        <taxon>Marchantiidae</taxon>
        <taxon>Marchantiales</taxon>
        <taxon>Marchantiaceae</taxon>
        <taxon>Marchantia</taxon>
    </lineage>
</organism>
<protein>
    <submittedName>
        <fullName evidence="2">Uncharacterized protein</fullName>
    </submittedName>
</protein>
<sequence>MDGCRSSAPDETTSELQPSGESFRMRLLASQGAPSALLRGATALTALQGPTFGSSSPTRLGPLGVRHATALMTGQKATWSLTSGIASASPSASTPDVGRRNGNLAPVAFVPAFPSLTFPAPASALLSSALLCSPWKNTPLDRKTTTSNARRDHPFLRSTEPLATVKYPPLAALTQRETEETGNVRLGTGALFKVMLYGA</sequence>
<evidence type="ECO:0000256" key="1">
    <source>
        <dbReference type="SAM" id="MobiDB-lite"/>
    </source>
</evidence>
<feature type="compositionally biased region" description="Polar residues" evidence="1">
    <location>
        <begin position="9"/>
        <end position="20"/>
    </location>
</feature>
<evidence type="ECO:0000313" key="2">
    <source>
        <dbReference type="EMBL" id="OAE30643.1"/>
    </source>
</evidence>
<dbReference type="Proteomes" id="UP000077202">
    <property type="component" value="Unassembled WGS sequence"/>
</dbReference>
<gene>
    <name evidence="2" type="ORF">AXG93_3016s1270</name>
</gene>
<reference evidence="2" key="1">
    <citation type="submission" date="2016-03" db="EMBL/GenBank/DDBJ databases">
        <title>Mechanisms controlling the formation of the plant cell surface in tip-growing cells are functionally conserved among land plants.</title>
        <authorList>
            <person name="Honkanen S."/>
            <person name="Jones V.A."/>
            <person name="Morieri G."/>
            <person name="Champion C."/>
            <person name="Hetherington A.J."/>
            <person name="Kelly S."/>
            <person name="Saint-Marcoux D."/>
            <person name="Proust H."/>
            <person name="Prescott H."/>
            <person name="Dolan L."/>
        </authorList>
    </citation>
    <scope>NUCLEOTIDE SEQUENCE [LARGE SCALE GENOMIC DNA]</scope>
    <source>
        <tissue evidence="2">Whole gametophyte</tissue>
    </source>
</reference>
<comment type="caution">
    <text evidence="2">The sequence shown here is derived from an EMBL/GenBank/DDBJ whole genome shotgun (WGS) entry which is preliminary data.</text>
</comment>
<feature type="region of interest" description="Disordered" evidence="1">
    <location>
        <begin position="1"/>
        <end position="20"/>
    </location>
</feature>
<keyword evidence="3" id="KW-1185">Reference proteome</keyword>
<dbReference type="EMBL" id="LVLJ01001283">
    <property type="protein sequence ID" value="OAE30643.1"/>
    <property type="molecule type" value="Genomic_DNA"/>
</dbReference>
<proteinExistence type="predicted"/>
<evidence type="ECO:0000313" key="3">
    <source>
        <dbReference type="Proteomes" id="UP000077202"/>
    </source>
</evidence>